<protein>
    <recommendedName>
        <fullName evidence="1">RNase H type-1 domain-containing protein</fullName>
    </recommendedName>
</protein>
<dbReference type="InterPro" id="IPR044730">
    <property type="entry name" value="RNase_H-like_dom_plant"/>
</dbReference>
<evidence type="ECO:0000313" key="2">
    <source>
        <dbReference type="EnsemblPlants" id="Solyc07g041740.1.1.1"/>
    </source>
</evidence>
<organism evidence="2">
    <name type="scientific">Solanum lycopersicum</name>
    <name type="common">Tomato</name>
    <name type="synonym">Lycopersicon esculentum</name>
    <dbReference type="NCBI Taxonomy" id="4081"/>
    <lineage>
        <taxon>Eukaryota</taxon>
        <taxon>Viridiplantae</taxon>
        <taxon>Streptophyta</taxon>
        <taxon>Embryophyta</taxon>
        <taxon>Tracheophyta</taxon>
        <taxon>Spermatophyta</taxon>
        <taxon>Magnoliopsida</taxon>
        <taxon>eudicotyledons</taxon>
        <taxon>Gunneridae</taxon>
        <taxon>Pentapetalae</taxon>
        <taxon>asterids</taxon>
        <taxon>lamiids</taxon>
        <taxon>Solanales</taxon>
        <taxon>Solanaceae</taxon>
        <taxon>Solanoideae</taxon>
        <taxon>Solaneae</taxon>
        <taxon>Solanum</taxon>
        <taxon>Solanum subgen. Lycopersicon</taxon>
    </lineage>
</organism>
<dbReference type="InterPro" id="IPR053151">
    <property type="entry name" value="RNase_H-like"/>
</dbReference>
<keyword evidence="3" id="KW-1185">Reference proteome</keyword>
<dbReference type="STRING" id="4081.A0A3Q7HBV6"/>
<dbReference type="CDD" id="cd06222">
    <property type="entry name" value="RNase_H_like"/>
    <property type="match status" value="1"/>
</dbReference>
<dbReference type="Proteomes" id="UP000004994">
    <property type="component" value="Chromosome 7"/>
</dbReference>
<accession>A0A3Q7HBV6</accession>
<dbReference type="PANTHER" id="PTHR47723:SF19">
    <property type="entry name" value="POLYNUCLEOTIDYL TRANSFERASE, RIBONUCLEASE H-LIKE SUPERFAMILY PROTEIN"/>
    <property type="match status" value="1"/>
</dbReference>
<proteinExistence type="predicted"/>
<dbReference type="PANTHER" id="PTHR47723">
    <property type="entry name" value="OS05G0353850 PROTEIN"/>
    <property type="match status" value="1"/>
</dbReference>
<sequence length="97" mass="10795">MESEIGKIQANTDGSFIYENSRAGVGVIFKDATGNTIMAFSVPAQCKTNNQAEVMTTLYVTRWCKQAGYNKYDLELDSMVVANMIITKDTKTLKLEE</sequence>
<dbReference type="OMA" id="YENSRAG"/>
<dbReference type="InterPro" id="IPR002156">
    <property type="entry name" value="RNaseH_domain"/>
</dbReference>
<name>A0A3Q7HBV6_SOLLC</name>
<evidence type="ECO:0000259" key="1">
    <source>
        <dbReference type="Pfam" id="PF13456"/>
    </source>
</evidence>
<evidence type="ECO:0000313" key="3">
    <source>
        <dbReference type="Proteomes" id="UP000004994"/>
    </source>
</evidence>
<dbReference type="Gramene" id="Solyc07g041740.1.1">
    <property type="protein sequence ID" value="Solyc07g041740.1.1.1"/>
    <property type="gene ID" value="Solyc07g041740.1"/>
</dbReference>
<dbReference type="GO" id="GO:0003676">
    <property type="term" value="F:nucleic acid binding"/>
    <property type="evidence" value="ECO:0007669"/>
    <property type="project" value="InterPro"/>
</dbReference>
<reference evidence="2" key="1">
    <citation type="journal article" date="2012" name="Nature">
        <title>The tomato genome sequence provides insights into fleshy fruit evolution.</title>
        <authorList>
            <consortium name="Tomato Genome Consortium"/>
        </authorList>
    </citation>
    <scope>NUCLEOTIDE SEQUENCE [LARGE SCALE GENOMIC DNA]</scope>
    <source>
        <strain evidence="2">cv. Heinz 1706</strain>
    </source>
</reference>
<dbReference type="Pfam" id="PF13456">
    <property type="entry name" value="RVT_3"/>
    <property type="match status" value="1"/>
</dbReference>
<dbReference type="Gene3D" id="3.30.420.10">
    <property type="entry name" value="Ribonuclease H-like superfamily/Ribonuclease H"/>
    <property type="match status" value="1"/>
</dbReference>
<dbReference type="AlphaFoldDB" id="A0A3Q7HBV6"/>
<dbReference type="EnsemblPlants" id="Solyc07g041740.1.1">
    <property type="protein sequence ID" value="Solyc07g041740.1.1.1"/>
    <property type="gene ID" value="Solyc07g041740.1"/>
</dbReference>
<dbReference type="InterPro" id="IPR036397">
    <property type="entry name" value="RNaseH_sf"/>
</dbReference>
<dbReference type="GO" id="GO:0004523">
    <property type="term" value="F:RNA-DNA hybrid ribonuclease activity"/>
    <property type="evidence" value="ECO:0007669"/>
    <property type="project" value="InterPro"/>
</dbReference>
<reference evidence="2" key="2">
    <citation type="submission" date="2019-01" db="UniProtKB">
        <authorList>
            <consortium name="EnsemblPlants"/>
        </authorList>
    </citation>
    <scope>IDENTIFICATION</scope>
    <source>
        <strain evidence="2">cv. Heinz 1706</strain>
    </source>
</reference>
<dbReference type="PaxDb" id="4081-Solyc07g041740.1.1"/>
<dbReference type="SUPFAM" id="SSF53098">
    <property type="entry name" value="Ribonuclease H-like"/>
    <property type="match status" value="1"/>
</dbReference>
<dbReference type="InterPro" id="IPR012337">
    <property type="entry name" value="RNaseH-like_sf"/>
</dbReference>
<feature type="domain" description="RNase H type-1" evidence="1">
    <location>
        <begin position="11"/>
        <end position="94"/>
    </location>
</feature>
<dbReference type="InParanoid" id="A0A3Q7HBV6"/>